<comment type="caution">
    <text evidence="1">The sequence shown here is derived from an EMBL/GenBank/DDBJ whole genome shotgun (WGS) entry which is preliminary data.</text>
</comment>
<evidence type="ECO:0000313" key="2">
    <source>
        <dbReference type="Proteomes" id="UP000430843"/>
    </source>
</evidence>
<dbReference type="RefSeq" id="WP_151677301.1">
    <property type="nucleotide sequence ID" value="NZ_WBWA01000003.1"/>
</dbReference>
<sequence length="71" mass="7939">MAEIYIAKDGEMLDYICWKYYTAAQLPLAVERVLAANRGIAATGLRLKAGVRVILPELPKPEALPVIRIWD</sequence>
<reference evidence="1 2" key="1">
    <citation type="submission" date="2019-09" db="EMBL/GenBank/DDBJ databases">
        <title>Taxonomic organization of the family Brucellaceae based on a phylogenomic approach.</title>
        <authorList>
            <person name="Leclercq S."/>
            <person name="Cloeckaert A."/>
            <person name="Zygmunt M.S."/>
        </authorList>
    </citation>
    <scope>NUCLEOTIDE SEQUENCE [LARGE SCALE GENOMIC DNA]</scope>
    <source>
        <strain evidence="1 2">LMG 18957</strain>
    </source>
</reference>
<dbReference type="AlphaFoldDB" id="A0A833FQX0"/>
<dbReference type="Pfam" id="PF05489">
    <property type="entry name" value="Phage_tail_X"/>
    <property type="match status" value="1"/>
</dbReference>
<evidence type="ECO:0000313" key="1">
    <source>
        <dbReference type="EMBL" id="KAB2666519.1"/>
    </source>
</evidence>
<proteinExistence type="predicted"/>
<accession>A0A833FQX0</accession>
<organism evidence="1 2">
    <name type="scientific">Brucella tritici</name>
    <dbReference type="NCBI Taxonomy" id="94626"/>
    <lineage>
        <taxon>Bacteria</taxon>
        <taxon>Pseudomonadati</taxon>
        <taxon>Pseudomonadota</taxon>
        <taxon>Alphaproteobacteria</taxon>
        <taxon>Hyphomicrobiales</taxon>
        <taxon>Brucellaceae</taxon>
        <taxon>Brucella/Ochrobactrum group</taxon>
        <taxon>Brucella</taxon>
    </lineage>
</organism>
<protein>
    <submittedName>
        <fullName evidence="1">Phage tail protein</fullName>
    </submittedName>
</protein>
<dbReference type="InterPro" id="IPR008861">
    <property type="entry name" value="GpX-like"/>
</dbReference>
<dbReference type="Proteomes" id="UP000430843">
    <property type="component" value="Unassembled WGS sequence"/>
</dbReference>
<name>A0A833FQX0_9HYPH</name>
<keyword evidence="2" id="KW-1185">Reference proteome</keyword>
<dbReference type="EMBL" id="WBWA01000003">
    <property type="protein sequence ID" value="KAB2666519.1"/>
    <property type="molecule type" value="Genomic_DNA"/>
</dbReference>
<gene>
    <name evidence="1" type="ORF">F9K91_04865</name>
</gene>